<evidence type="ECO:0000313" key="2">
    <source>
        <dbReference type="EMBL" id="KIM74611.1"/>
    </source>
</evidence>
<name>A0A0C3F404_PILCF</name>
<gene>
    <name evidence="2" type="ORF">PILCRDRAFT_700130</name>
</gene>
<reference evidence="3" key="2">
    <citation type="submission" date="2015-01" db="EMBL/GenBank/DDBJ databases">
        <title>Evolutionary Origins and Diversification of the Mycorrhizal Mutualists.</title>
        <authorList>
            <consortium name="DOE Joint Genome Institute"/>
            <consortium name="Mycorrhizal Genomics Consortium"/>
            <person name="Kohler A."/>
            <person name="Kuo A."/>
            <person name="Nagy L.G."/>
            <person name="Floudas D."/>
            <person name="Copeland A."/>
            <person name="Barry K.W."/>
            <person name="Cichocki N."/>
            <person name="Veneault-Fourrey C."/>
            <person name="LaButti K."/>
            <person name="Lindquist E.A."/>
            <person name="Lipzen A."/>
            <person name="Lundell T."/>
            <person name="Morin E."/>
            <person name="Murat C."/>
            <person name="Riley R."/>
            <person name="Ohm R."/>
            <person name="Sun H."/>
            <person name="Tunlid A."/>
            <person name="Henrissat B."/>
            <person name="Grigoriev I.V."/>
            <person name="Hibbett D.S."/>
            <person name="Martin F."/>
        </authorList>
    </citation>
    <scope>NUCLEOTIDE SEQUENCE [LARGE SCALE GENOMIC DNA]</scope>
    <source>
        <strain evidence="3">F 1598</strain>
    </source>
</reference>
<dbReference type="EMBL" id="KN833058">
    <property type="protein sequence ID" value="KIM74611.1"/>
    <property type="molecule type" value="Genomic_DNA"/>
</dbReference>
<keyword evidence="3" id="KW-1185">Reference proteome</keyword>
<evidence type="ECO:0000256" key="1">
    <source>
        <dbReference type="SAM" id="Phobius"/>
    </source>
</evidence>
<dbReference type="InParanoid" id="A0A0C3F404"/>
<accession>A0A0C3F404</accession>
<organism evidence="2 3">
    <name type="scientific">Piloderma croceum (strain F 1598)</name>
    <dbReference type="NCBI Taxonomy" id="765440"/>
    <lineage>
        <taxon>Eukaryota</taxon>
        <taxon>Fungi</taxon>
        <taxon>Dikarya</taxon>
        <taxon>Basidiomycota</taxon>
        <taxon>Agaricomycotina</taxon>
        <taxon>Agaricomycetes</taxon>
        <taxon>Agaricomycetidae</taxon>
        <taxon>Atheliales</taxon>
        <taxon>Atheliaceae</taxon>
        <taxon>Piloderma</taxon>
    </lineage>
</organism>
<evidence type="ECO:0000313" key="3">
    <source>
        <dbReference type="Proteomes" id="UP000054166"/>
    </source>
</evidence>
<dbReference type="Proteomes" id="UP000054166">
    <property type="component" value="Unassembled WGS sequence"/>
</dbReference>
<feature type="transmembrane region" description="Helical" evidence="1">
    <location>
        <begin position="21"/>
        <end position="41"/>
    </location>
</feature>
<keyword evidence="1" id="KW-0812">Transmembrane</keyword>
<dbReference type="HOGENOM" id="CLU_2543400_0_0_1"/>
<keyword evidence="1" id="KW-1133">Transmembrane helix</keyword>
<keyword evidence="1" id="KW-0472">Membrane</keyword>
<proteinExistence type="predicted"/>
<protein>
    <submittedName>
        <fullName evidence="2">Uncharacterized protein</fullName>
    </submittedName>
</protein>
<dbReference type="AlphaFoldDB" id="A0A0C3F404"/>
<sequence length="83" mass="9233">MSNFPSIFHVSWHRRQVTSNTSPITMTLSISIPFLFFLALLPAEPCLLETPPVYAVAQLPRTHPQIEHMLTIIIIVPAASPAL</sequence>
<reference evidence="2 3" key="1">
    <citation type="submission" date="2014-04" db="EMBL/GenBank/DDBJ databases">
        <authorList>
            <consortium name="DOE Joint Genome Institute"/>
            <person name="Kuo A."/>
            <person name="Tarkka M."/>
            <person name="Buscot F."/>
            <person name="Kohler A."/>
            <person name="Nagy L.G."/>
            <person name="Floudas D."/>
            <person name="Copeland A."/>
            <person name="Barry K.W."/>
            <person name="Cichocki N."/>
            <person name="Veneault-Fourrey C."/>
            <person name="LaButti K."/>
            <person name="Lindquist E.A."/>
            <person name="Lipzen A."/>
            <person name="Lundell T."/>
            <person name="Morin E."/>
            <person name="Murat C."/>
            <person name="Sun H."/>
            <person name="Tunlid A."/>
            <person name="Henrissat B."/>
            <person name="Grigoriev I.V."/>
            <person name="Hibbett D.S."/>
            <person name="Martin F."/>
            <person name="Nordberg H.P."/>
            <person name="Cantor M.N."/>
            <person name="Hua S.X."/>
        </authorList>
    </citation>
    <scope>NUCLEOTIDE SEQUENCE [LARGE SCALE GENOMIC DNA]</scope>
    <source>
        <strain evidence="2 3">F 1598</strain>
    </source>
</reference>